<reference evidence="3" key="2">
    <citation type="submission" date="2015-01" db="EMBL/GenBank/DDBJ databases">
        <title>Evolutionary Origins and Diversification of the Mycorrhizal Mutualists.</title>
        <authorList>
            <consortium name="DOE Joint Genome Institute"/>
            <consortium name="Mycorrhizal Genomics Consortium"/>
            <person name="Kohler A."/>
            <person name="Kuo A."/>
            <person name="Nagy L.G."/>
            <person name="Floudas D."/>
            <person name="Copeland A."/>
            <person name="Barry K.W."/>
            <person name="Cichocki N."/>
            <person name="Veneault-Fourrey C."/>
            <person name="LaButti K."/>
            <person name="Lindquist E.A."/>
            <person name="Lipzen A."/>
            <person name="Lundell T."/>
            <person name="Morin E."/>
            <person name="Murat C."/>
            <person name="Riley R."/>
            <person name="Ohm R."/>
            <person name="Sun H."/>
            <person name="Tunlid A."/>
            <person name="Henrissat B."/>
            <person name="Grigoriev I.V."/>
            <person name="Hibbett D.S."/>
            <person name="Martin F."/>
        </authorList>
    </citation>
    <scope>NUCLEOTIDE SEQUENCE [LARGE SCALE GENOMIC DNA]</scope>
    <source>
        <strain evidence="3">Marx 270</strain>
    </source>
</reference>
<keyword evidence="1" id="KW-0732">Signal</keyword>
<reference evidence="2 3" key="1">
    <citation type="submission" date="2014-04" db="EMBL/GenBank/DDBJ databases">
        <authorList>
            <consortium name="DOE Joint Genome Institute"/>
            <person name="Kuo A."/>
            <person name="Kohler A."/>
            <person name="Costa M.D."/>
            <person name="Nagy L.G."/>
            <person name="Floudas D."/>
            <person name="Copeland A."/>
            <person name="Barry K.W."/>
            <person name="Cichocki N."/>
            <person name="Veneault-Fourrey C."/>
            <person name="LaButti K."/>
            <person name="Lindquist E.A."/>
            <person name="Lipzen A."/>
            <person name="Lundell T."/>
            <person name="Morin E."/>
            <person name="Murat C."/>
            <person name="Sun H."/>
            <person name="Tunlid A."/>
            <person name="Henrissat B."/>
            <person name="Grigoriev I.V."/>
            <person name="Hibbett D.S."/>
            <person name="Martin F."/>
            <person name="Nordberg H.P."/>
            <person name="Cantor M.N."/>
            <person name="Hua S.X."/>
        </authorList>
    </citation>
    <scope>NUCLEOTIDE SEQUENCE [LARGE SCALE GENOMIC DNA]</scope>
    <source>
        <strain evidence="2 3">Marx 270</strain>
    </source>
</reference>
<proteinExistence type="predicted"/>
<dbReference type="OrthoDB" id="2841294at2759"/>
<dbReference type="InterPro" id="IPR045469">
    <property type="entry name" value="Nis1"/>
</dbReference>
<dbReference type="AlphaFoldDB" id="A0A0C3P9S6"/>
<evidence type="ECO:0000313" key="3">
    <source>
        <dbReference type="Proteomes" id="UP000054217"/>
    </source>
</evidence>
<keyword evidence="3" id="KW-1185">Reference proteome</keyword>
<feature type="chain" id="PRO_5002180410" evidence="1">
    <location>
        <begin position="17"/>
        <end position="140"/>
    </location>
</feature>
<dbReference type="InParanoid" id="A0A0C3P9S6"/>
<evidence type="ECO:0000256" key="1">
    <source>
        <dbReference type="SAM" id="SignalP"/>
    </source>
</evidence>
<dbReference type="EMBL" id="KN831972">
    <property type="protein sequence ID" value="KIO04299.1"/>
    <property type="molecule type" value="Genomic_DNA"/>
</dbReference>
<dbReference type="HOGENOM" id="CLU_137500_1_2_1"/>
<organism evidence="2 3">
    <name type="scientific">Pisolithus tinctorius Marx 270</name>
    <dbReference type="NCBI Taxonomy" id="870435"/>
    <lineage>
        <taxon>Eukaryota</taxon>
        <taxon>Fungi</taxon>
        <taxon>Dikarya</taxon>
        <taxon>Basidiomycota</taxon>
        <taxon>Agaricomycotina</taxon>
        <taxon>Agaricomycetes</taxon>
        <taxon>Agaricomycetidae</taxon>
        <taxon>Boletales</taxon>
        <taxon>Sclerodermatineae</taxon>
        <taxon>Pisolithaceae</taxon>
        <taxon>Pisolithus</taxon>
    </lineage>
</organism>
<name>A0A0C3P9S6_PISTI</name>
<protein>
    <submittedName>
        <fullName evidence="2">Uncharacterized protein</fullName>
    </submittedName>
</protein>
<gene>
    <name evidence="2" type="ORF">M404DRAFT_9317</name>
</gene>
<dbReference type="Proteomes" id="UP000054217">
    <property type="component" value="Unassembled WGS sequence"/>
</dbReference>
<sequence length="140" mass="14884">MKAFLLLLLVPAFTSAQNAVIGYPPDGHSVSPGDNLTVQIQRPNTLTSSEEVAIVIGLQTCAASGGVCASPEYMMGQILYNGPFDPQYRDPTSAPYENFTVQIPSAMEKGLAQIGVIHLTLIAAGLFPMMEVLNKSITVT</sequence>
<accession>A0A0C3P9S6</accession>
<dbReference type="Pfam" id="PF19271">
    <property type="entry name" value="Nis1"/>
    <property type="match status" value="1"/>
</dbReference>
<feature type="signal peptide" evidence="1">
    <location>
        <begin position="1"/>
        <end position="16"/>
    </location>
</feature>
<evidence type="ECO:0000313" key="2">
    <source>
        <dbReference type="EMBL" id="KIO04299.1"/>
    </source>
</evidence>